<dbReference type="SUPFAM" id="SSF46785">
    <property type="entry name" value="Winged helix' DNA-binding domain"/>
    <property type="match status" value="1"/>
</dbReference>
<proteinExistence type="inferred from homology"/>
<dbReference type="PANTHER" id="PTHR30537">
    <property type="entry name" value="HTH-TYPE TRANSCRIPTIONAL REGULATOR"/>
    <property type="match status" value="1"/>
</dbReference>
<dbReference type="GO" id="GO:0006351">
    <property type="term" value="P:DNA-templated transcription"/>
    <property type="evidence" value="ECO:0007669"/>
    <property type="project" value="TreeGrafter"/>
</dbReference>
<dbReference type="PRINTS" id="PR00039">
    <property type="entry name" value="HTHLYSR"/>
</dbReference>
<dbReference type="PROSITE" id="PS50931">
    <property type="entry name" value="HTH_LYSR"/>
    <property type="match status" value="1"/>
</dbReference>
<dbReference type="eggNOG" id="COG0583">
    <property type="taxonomic scope" value="Bacteria"/>
</dbReference>
<accession>A0A1L7AIH7</accession>
<protein>
    <submittedName>
        <fullName evidence="7">LysR family transcriptional regulator</fullName>
    </submittedName>
</protein>
<evidence type="ECO:0000256" key="4">
    <source>
        <dbReference type="ARBA" id="ARBA00023163"/>
    </source>
</evidence>
<feature type="domain" description="HTH lysR-type" evidence="5">
    <location>
        <begin position="9"/>
        <end position="62"/>
    </location>
</feature>
<organism evidence="6 8">
    <name type="scientific">Roseomonas gilardii</name>
    <dbReference type="NCBI Taxonomy" id="257708"/>
    <lineage>
        <taxon>Bacteria</taxon>
        <taxon>Pseudomonadati</taxon>
        <taxon>Pseudomonadota</taxon>
        <taxon>Alphaproteobacteria</taxon>
        <taxon>Acetobacterales</taxon>
        <taxon>Roseomonadaceae</taxon>
        <taxon>Roseomonas</taxon>
    </lineage>
</organism>
<dbReference type="KEGG" id="rgi:RGI145_17045"/>
<reference evidence="7 9" key="2">
    <citation type="journal article" date="2019" name="Microb. Pathog.">
        <title>Comparison of VITEK 2, MALDI-TOF MS, 16S rRNA gene sequencing, and whole-genome sequencing for identification of Roseomonas mucosa.</title>
        <authorList>
            <person name="Rudolph W.W."/>
            <person name="Gunzer F."/>
            <person name="Trauth M."/>
            <person name="Bunk B."/>
            <person name="Bigge R."/>
            <person name="Schrottner P."/>
        </authorList>
    </citation>
    <scope>NUCLEOTIDE SEQUENCE [LARGE SCALE GENOMIC DNA]</scope>
    <source>
        <strain evidence="7 9">DSM 103800</strain>
    </source>
</reference>
<dbReference type="Pfam" id="PF03466">
    <property type="entry name" value="LysR_substrate"/>
    <property type="match status" value="1"/>
</dbReference>
<dbReference type="Proteomes" id="UP000185494">
    <property type="component" value="Chromosome 1"/>
</dbReference>
<dbReference type="CDD" id="cd08422">
    <property type="entry name" value="PBP2_CrgA_like"/>
    <property type="match status" value="1"/>
</dbReference>
<dbReference type="STRING" id="257708.RGI145_17045"/>
<dbReference type="InterPro" id="IPR036390">
    <property type="entry name" value="WH_DNA-bd_sf"/>
</dbReference>
<dbReference type="FunFam" id="1.10.10.10:FF:000001">
    <property type="entry name" value="LysR family transcriptional regulator"/>
    <property type="match status" value="1"/>
</dbReference>
<reference evidence="7" key="3">
    <citation type="submission" date="2023-09" db="EMBL/GenBank/DDBJ databases">
        <authorList>
            <person name="Schober I."/>
            <person name="Bunk B."/>
        </authorList>
    </citation>
    <scope>NUCLEOTIDE SEQUENCE</scope>
    <source>
        <strain evidence="7">DSM 103800</strain>
    </source>
</reference>
<dbReference type="GO" id="GO:0003700">
    <property type="term" value="F:DNA-binding transcription factor activity"/>
    <property type="evidence" value="ECO:0007669"/>
    <property type="project" value="InterPro"/>
</dbReference>
<dbReference type="Proteomes" id="UP001258945">
    <property type="component" value="Unassembled WGS sequence"/>
</dbReference>
<dbReference type="RefSeq" id="WP_075799323.1">
    <property type="nucleotide sequence ID" value="NZ_CP015583.1"/>
</dbReference>
<dbReference type="InterPro" id="IPR005119">
    <property type="entry name" value="LysR_subst-bd"/>
</dbReference>
<evidence type="ECO:0000256" key="3">
    <source>
        <dbReference type="ARBA" id="ARBA00023125"/>
    </source>
</evidence>
<dbReference type="EMBL" id="JAVVDO010000031">
    <property type="protein sequence ID" value="MDT8332608.1"/>
    <property type="molecule type" value="Genomic_DNA"/>
</dbReference>
<dbReference type="InterPro" id="IPR000847">
    <property type="entry name" value="LysR_HTH_N"/>
</dbReference>
<keyword evidence="9" id="KW-1185">Reference proteome</keyword>
<reference evidence="6 8" key="1">
    <citation type="submission" date="2016-05" db="EMBL/GenBank/DDBJ databases">
        <title>Complete Genome and Methylome Analysis of Psychrotrophic Bacterial Isolates from Antarctic Lake Untersee.</title>
        <authorList>
            <person name="Fomenkov A."/>
            <person name="Akimov V.N."/>
            <person name="Vasilyeva L.V."/>
            <person name="Andersen D."/>
            <person name="Vincze T."/>
            <person name="Roberts R.J."/>
        </authorList>
    </citation>
    <scope>NUCLEOTIDE SEQUENCE [LARGE SCALE GENOMIC DNA]</scope>
    <source>
        <strain evidence="6 8">U14-5</strain>
    </source>
</reference>
<evidence type="ECO:0000313" key="7">
    <source>
        <dbReference type="EMBL" id="MDT8332608.1"/>
    </source>
</evidence>
<comment type="similarity">
    <text evidence="1">Belongs to the LysR transcriptional regulatory family.</text>
</comment>
<dbReference type="GO" id="GO:0043565">
    <property type="term" value="F:sequence-specific DNA binding"/>
    <property type="evidence" value="ECO:0007669"/>
    <property type="project" value="TreeGrafter"/>
</dbReference>
<keyword evidence="3" id="KW-0238">DNA-binding</keyword>
<dbReference type="Gene3D" id="1.10.10.10">
    <property type="entry name" value="Winged helix-like DNA-binding domain superfamily/Winged helix DNA-binding domain"/>
    <property type="match status" value="1"/>
</dbReference>
<evidence type="ECO:0000259" key="5">
    <source>
        <dbReference type="PROSITE" id="PS50931"/>
    </source>
</evidence>
<evidence type="ECO:0000256" key="2">
    <source>
        <dbReference type="ARBA" id="ARBA00023015"/>
    </source>
</evidence>
<dbReference type="InterPro" id="IPR036388">
    <property type="entry name" value="WH-like_DNA-bd_sf"/>
</dbReference>
<dbReference type="SUPFAM" id="SSF53850">
    <property type="entry name" value="Periplasmic binding protein-like II"/>
    <property type="match status" value="1"/>
</dbReference>
<dbReference type="Pfam" id="PF00126">
    <property type="entry name" value="HTH_1"/>
    <property type="match status" value="1"/>
</dbReference>
<gene>
    <name evidence="6" type="ORF">RGI145_17045</name>
    <name evidence="7" type="ORF">RQ831_16240</name>
</gene>
<evidence type="ECO:0000313" key="9">
    <source>
        <dbReference type="Proteomes" id="UP001258945"/>
    </source>
</evidence>
<dbReference type="PANTHER" id="PTHR30537:SF21">
    <property type="entry name" value="HTH-TYPE TRANSCRIPTIONAL REGULATOR SINR-RELATED"/>
    <property type="match status" value="1"/>
</dbReference>
<dbReference type="Gene3D" id="3.40.190.290">
    <property type="match status" value="1"/>
</dbReference>
<sequence length="300" mass="32769">MRIVESLVDITVFARVAEVGSLTAAARELGMSLPVVSKRLARLEQRLGMRLVSRTTRHLALTEDGRDFQAHCRRILAQIEEMEAALALRRGEVIGQLRVTSTVAFGQRVLAPLIAEFLRLHPAMRIHLTATDTVVDLISGGFDLAIRSGAMPDSQLLAHPLAPSHGVVCGAPAYLARRGRPSHPRELEQHDCVLSGDTTQDHWRLRSRAGEEAAVQVTGPASSSHGEVALALALAGAGLVTKPVWEIGPEVRQGRLEIVLSGWHIPEPPLQAVHAHGRLVTPRLRLFLDFLNERLRAGWP</sequence>
<dbReference type="EMBL" id="CP015583">
    <property type="protein sequence ID" value="APT58562.1"/>
    <property type="molecule type" value="Genomic_DNA"/>
</dbReference>
<evidence type="ECO:0000256" key="1">
    <source>
        <dbReference type="ARBA" id="ARBA00009437"/>
    </source>
</evidence>
<evidence type="ECO:0000313" key="6">
    <source>
        <dbReference type="EMBL" id="APT58562.1"/>
    </source>
</evidence>
<name>A0A1L7AIH7_9PROT</name>
<keyword evidence="4" id="KW-0804">Transcription</keyword>
<dbReference type="InterPro" id="IPR058163">
    <property type="entry name" value="LysR-type_TF_proteobact-type"/>
</dbReference>
<dbReference type="AlphaFoldDB" id="A0A1L7AIH7"/>
<keyword evidence="2" id="KW-0805">Transcription regulation</keyword>
<evidence type="ECO:0000313" key="8">
    <source>
        <dbReference type="Proteomes" id="UP000185494"/>
    </source>
</evidence>